<dbReference type="AlphaFoldDB" id="S4AIP4"/>
<accession>S4AIP4</accession>
<organism evidence="2 3">
    <name type="scientific">Streptomyces aurantiacus JA 4570</name>
    <dbReference type="NCBI Taxonomy" id="1286094"/>
    <lineage>
        <taxon>Bacteria</taxon>
        <taxon>Bacillati</taxon>
        <taxon>Actinomycetota</taxon>
        <taxon>Actinomycetes</taxon>
        <taxon>Kitasatosporales</taxon>
        <taxon>Streptomycetaceae</taxon>
        <taxon>Streptomyces</taxon>
        <taxon>Streptomyces aurantiacus group</taxon>
    </lineage>
</organism>
<evidence type="ECO:0000313" key="2">
    <source>
        <dbReference type="EMBL" id="EPH41327.1"/>
    </source>
</evidence>
<dbReference type="Proteomes" id="UP000014629">
    <property type="component" value="Unassembled WGS sequence"/>
</dbReference>
<reference evidence="2 3" key="1">
    <citation type="submission" date="2013-02" db="EMBL/GenBank/DDBJ databases">
        <title>Draft Genome Sequence of Streptomyces aurantiacus, Which Produces Setomimycin.</title>
        <authorList>
            <person name="Gruening B.A."/>
            <person name="Praeg A."/>
            <person name="Erxleben A."/>
            <person name="Guenther S."/>
            <person name="Mueller M."/>
        </authorList>
    </citation>
    <scope>NUCLEOTIDE SEQUENCE [LARGE SCALE GENOMIC DNA]</scope>
    <source>
        <strain evidence="2 3">JA 4570</strain>
    </source>
</reference>
<dbReference type="PATRIC" id="fig|1286094.4.peg.5492"/>
<protein>
    <submittedName>
        <fullName evidence="2">Uncharacterized protein</fullName>
    </submittedName>
</protein>
<sequence length="47" mass="5025">MPAPRRRAPLPAARGPPAARRHRTICKPTTTHALRESPIPAGTGFGQ</sequence>
<feature type="region of interest" description="Disordered" evidence="1">
    <location>
        <begin position="1"/>
        <end position="47"/>
    </location>
</feature>
<evidence type="ECO:0000256" key="1">
    <source>
        <dbReference type="SAM" id="MobiDB-lite"/>
    </source>
</evidence>
<keyword evidence="3" id="KW-1185">Reference proteome</keyword>
<evidence type="ECO:0000313" key="3">
    <source>
        <dbReference type="Proteomes" id="UP000014629"/>
    </source>
</evidence>
<proteinExistence type="predicted"/>
<feature type="compositionally biased region" description="Low complexity" evidence="1">
    <location>
        <begin position="9"/>
        <end position="18"/>
    </location>
</feature>
<dbReference type="EMBL" id="AOPZ01000316">
    <property type="protein sequence ID" value="EPH41327.1"/>
    <property type="molecule type" value="Genomic_DNA"/>
</dbReference>
<name>S4AIP4_9ACTN</name>
<comment type="caution">
    <text evidence="2">The sequence shown here is derived from an EMBL/GenBank/DDBJ whole genome shotgun (WGS) entry which is preliminary data.</text>
</comment>
<gene>
    <name evidence="2" type="ORF">STRAU_5563</name>
</gene>